<dbReference type="Pfam" id="PF01416">
    <property type="entry name" value="PseudoU_synth_1"/>
    <property type="match status" value="2"/>
</dbReference>
<dbReference type="GO" id="GO:0160147">
    <property type="term" value="F:tRNA pseudouridine(38-40) synthase activity"/>
    <property type="evidence" value="ECO:0007669"/>
    <property type="project" value="UniProtKB-EC"/>
</dbReference>
<comment type="catalytic activity">
    <reaction evidence="4 7">
        <text>uridine(38/39/40) in tRNA = pseudouridine(38/39/40) in tRNA</text>
        <dbReference type="Rhea" id="RHEA:22376"/>
        <dbReference type="Rhea" id="RHEA-COMP:10085"/>
        <dbReference type="Rhea" id="RHEA-COMP:10087"/>
        <dbReference type="ChEBI" id="CHEBI:65314"/>
        <dbReference type="ChEBI" id="CHEBI:65315"/>
        <dbReference type="EC" id="5.4.99.12"/>
    </reaction>
</comment>
<evidence type="ECO:0000259" key="8">
    <source>
        <dbReference type="Pfam" id="PF01416"/>
    </source>
</evidence>
<evidence type="ECO:0000256" key="2">
    <source>
        <dbReference type="ARBA" id="ARBA00022694"/>
    </source>
</evidence>
<dbReference type="PANTHER" id="PTHR11142">
    <property type="entry name" value="PSEUDOURIDYLATE SYNTHASE"/>
    <property type="match status" value="1"/>
</dbReference>
<dbReference type="CDD" id="cd02570">
    <property type="entry name" value="PseudoU_synth_EcTruA"/>
    <property type="match status" value="1"/>
</dbReference>
<dbReference type="InterPro" id="IPR020103">
    <property type="entry name" value="PsdUridine_synth_cat_dom_sf"/>
</dbReference>
<feature type="active site" description="Nucleophile" evidence="4 5">
    <location>
        <position position="56"/>
    </location>
</feature>
<comment type="caution">
    <text evidence="9">The sequence shown here is derived from an EMBL/GenBank/DDBJ whole genome shotgun (WGS) entry which is preliminary data.</text>
</comment>
<dbReference type="EC" id="5.4.99.12" evidence="4"/>
<feature type="domain" description="Pseudouridine synthase I TruA alpha/beta" evidence="8">
    <location>
        <begin position="147"/>
        <end position="249"/>
    </location>
</feature>
<dbReference type="InterPro" id="IPR001406">
    <property type="entry name" value="PsdUridine_synth_TruA"/>
</dbReference>
<protein>
    <recommendedName>
        <fullName evidence="4">tRNA pseudouridine synthase A</fullName>
        <ecNumber evidence="4">5.4.99.12</ecNumber>
    </recommendedName>
    <alternativeName>
        <fullName evidence="4">tRNA pseudouridine(38-40) synthase</fullName>
    </alternativeName>
    <alternativeName>
        <fullName evidence="4">tRNA pseudouridylate synthase I</fullName>
    </alternativeName>
    <alternativeName>
        <fullName evidence="4">tRNA-uridine isomerase I</fullName>
    </alternativeName>
</protein>
<dbReference type="AlphaFoldDB" id="A0A2P6AQF8"/>
<comment type="similarity">
    <text evidence="1 4 7">Belongs to the tRNA pseudouridine synthase TruA family.</text>
</comment>
<evidence type="ECO:0000313" key="10">
    <source>
        <dbReference type="Proteomes" id="UP000243900"/>
    </source>
</evidence>
<dbReference type="GO" id="GO:0031119">
    <property type="term" value="P:tRNA pseudouridine synthesis"/>
    <property type="evidence" value="ECO:0007669"/>
    <property type="project" value="UniProtKB-UniRule"/>
</dbReference>
<feature type="domain" description="Pseudouridine synthase I TruA alpha/beta" evidence="8">
    <location>
        <begin position="12"/>
        <end position="107"/>
    </location>
</feature>
<dbReference type="RefSeq" id="WP_105193394.1">
    <property type="nucleotide sequence ID" value="NZ_PTQZ01000319.1"/>
</dbReference>
<dbReference type="GO" id="GO:0003723">
    <property type="term" value="F:RNA binding"/>
    <property type="evidence" value="ECO:0007669"/>
    <property type="project" value="InterPro"/>
</dbReference>
<dbReference type="Gene3D" id="3.30.70.660">
    <property type="entry name" value="Pseudouridine synthase I, catalytic domain, C-terminal subdomain"/>
    <property type="match status" value="1"/>
</dbReference>
<keyword evidence="2 4" id="KW-0819">tRNA processing</keyword>
<evidence type="ECO:0000256" key="6">
    <source>
        <dbReference type="PIRSR" id="PIRSR001430-2"/>
    </source>
</evidence>
<reference evidence="10" key="1">
    <citation type="submission" date="2018-02" db="EMBL/GenBank/DDBJ databases">
        <title>Genome sequencing of Solimonas sp. HR-BB.</title>
        <authorList>
            <person name="Lee Y."/>
            <person name="Jeon C.O."/>
        </authorList>
    </citation>
    <scope>NUCLEOTIDE SEQUENCE [LARGE SCALE GENOMIC DNA]</scope>
    <source>
        <strain evidence="10">HR-E</strain>
    </source>
</reference>
<keyword evidence="3 4" id="KW-0413">Isomerase</keyword>
<dbReference type="Gene3D" id="3.30.70.580">
    <property type="entry name" value="Pseudouridine synthase I, catalytic domain, N-terminal subdomain"/>
    <property type="match status" value="1"/>
</dbReference>
<comment type="function">
    <text evidence="4">Formation of pseudouridine at positions 38, 39 and 40 in the anticodon stem and loop of transfer RNAs.</text>
</comment>
<dbReference type="Proteomes" id="UP000243900">
    <property type="component" value="Unassembled WGS sequence"/>
</dbReference>
<dbReference type="InterPro" id="IPR020094">
    <property type="entry name" value="TruA/RsuA/RluB/E/F_N"/>
</dbReference>
<keyword evidence="10" id="KW-1185">Reference proteome</keyword>
<dbReference type="NCBIfam" id="TIGR00071">
    <property type="entry name" value="hisT_truA"/>
    <property type="match status" value="1"/>
</dbReference>
<feature type="binding site" evidence="4 6">
    <location>
        <position position="114"/>
    </location>
    <ligand>
        <name>substrate</name>
    </ligand>
</feature>
<evidence type="ECO:0000256" key="3">
    <source>
        <dbReference type="ARBA" id="ARBA00023235"/>
    </source>
</evidence>
<dbReference type="SUPFAM" id="SSF55120">
    <property type="entry name" value="Pseudouridine synthase"/>
    <property type="match status" value="1"/>
</dbReference>
<proteinExistence type="inferred from homology"/>
<name>A0A2P6AQF8_9GAMM</name>
<accession>A0A2P6AQF8</accession>
<evidence type="ECO:0000256" key="1">
    <source>
        <dbReference type="ARBA" id="ARBA00009375"/>
    </source>
</evidence>
<evidence type="ECO:0000313" key="9">
    <source>
        <dbReference type="EMBL" id="PQA30110.1"/>
    </source>
</evidence>
<evidence type="ECO:0000256" key="5">
    <source>
        <dbReference type="PIRSR" id="PIRSR001430-1"/>
    </source>
</evidence>
<sequence>MSESRRYAIGIEFDGRAFRGWQTQQPGVVSVQETLERAISTVAAHPVIVHAAGRTDAGVHASGMIAHFDSPSVRNERNWLMGINTLLPESIALRWITPVSDGFHARFKAVARRYHYVIYNHPRRSSLLAGRATWHYHPLDLARMQEAARALVGVHDFSAYRAVACQSNRPVRDVHFLDLAQRGPLIRLDIQADGFLHHMVRNIAGVLMAIGQGKAEPSWAAEVLASRDRTLGGVTAAPDGLYFVNALYPEGFELPRDPPGPLWLAGWPADFVG</sequence>
<comment type="caution">
    <text evidence="4">Lacks conserved residue(s) required for the propagation of feature annotation.</text>
</comment>
<dbReference type="HAMAP" id="MF_00171">
    <property type="entry name" value="TruA"/>
    <property type="match status" value="1"/>
</dbReference>
<dbReference type="EMBL" id="PTQZ01000319">
    <property type="protein sequence ID" value="PQA30110.1"/>
    <property type="molecule type" value="Genomic_DNA"/>
</dbReference>
<dbReference type="PIRSF" id="PIRSF001430">
    <property type="entry name" value="tRNA_psdUrid_synth"/>
    <property type="match status" value="1"/>
</dbReference>
<evidence type="ECO:0000256" key="4">
    <source>
        <dbReference type="HAMAP-Rule" id="MF_00171"/>
    </source>
</evidence>
<dbReference type="FunFam" id="3.30.70.580:FF:000001">
    <property type="entry name" value="tRNA pseudouridine synthase A"/>
    <property type="match status" value="1"/>
</dbReference>
<dbReference type="OrthoDB" id="9811823at2"/>
<dbReference type="InterPro" id="IPR020097">
    <property type="entry name" value="PsdUridine_synth_TruA_a/b_dom"/>
</dbReference>
<dbReference type="InterPro" id="IPR020095">
    <property type="entry name" value="PsdUridine_synth_TruA_C"/>
</dbReference>
<comment type="subunit">
    <text evidence="4">Homodimer.</text>
</comment>
<evidence type="ECO:0000256" key="7">
    <source>
        <dbReference type="RuleBase" id="RU003792"/>
    </source>
</evidence>
<dbReference type="PANTHER" id="PTHR11142:SF0">
    <property type="entry name" value="TRNA PSEUDOURIDINE SYNTHASE-LIKE 1"/>
    <property type="match status" value="1"/>
</dbReference>
<gene>
    <name evidence="4" type="primary">truA</name>
    <name evidence="9" type="ORF">C5O18_09530</name>
</gene>
<organism evidence="9 10">
    <name type="scientific">Amnimonas aquatica</name>
    <dbReference type="NCBI Taxonomy" id="2094561"/>
    <lineage>
        <taxon>Bacteria</taxon>
        <taxon>Pseudomonadati</taxon>
        <taxon>Pseudomonadota</taxon>
        <taxon>Gammaproteobacteria</taxon>
        <taxon>Moraxellales</taxon>
        <taxon>Moraxellaceae</taxon>
        <taxon>Amnimonas</taxon>
    </lineage>
</organism>